<dbReference type="Pfam" id="PF13400">
    <property type="entry name" value="Tad"/>
    <property type="match status" value="1"/>
</dbReference>
<reference evidence="3 4" key="1">
    <citation type="submission" date="2016-10" db="EMBL/GenBank/DDBJ databases">
        <authorList>
            <person name="de Groot N.N."/>
        </authorList>
    </citation>
    <scope>NUCLEOTIDE SEQUENCE [LARGE SCALE GENOMIC DNA]</scope>
    <source>
        <strain evidence="3 4">CGMCC 4.2022</strain>
    </source>
</reference>
<dbReference type="InterPro" id="IPR028087">
    <property type="entry name" value="Tad_N"/>
</dbReference>
<keyword evidence="3" id="KW-0547">Nucleotide-binding</keyword>
<keyword evidence="3" id="KW-0378">Hydrolase</keyword>
<feature type="transmembrane region" description="Helical" evidence="1">
    <location>
        <begin position="20"/>
        <end position="40"/>
    </location>
</feature>
<keyword evidence="1" id="KW-0472">Membrane</keyword>
<dbReference type="EMBL" id="FNIE01000015">
    <property type="protein sequence ID" value="SDO98737.1"/>
    <property type="molecule type" value="Genomic_DNA"/>
</dbReference>
<evidence type="ECO:0000259" key="2">
    <source>
        <dbReference type="Pfam" id="PF13400"/>
    </source>
</evidence>
<evidence type="ECO:0000313" key="4">
    <source>
        <dbReference type="Proteomes" id="UP000199341"/>
    </source>
</evidence>
<feature type="domain" description="Putative Flp pilus-assembly TadG-like N-terminal" evidence="2">
    <location>
        <begin position="17"/>
        <end position="63"/>
    </location>
</feature>
<name>A0A1H0P102_9ACTN</name>
<dbReference type="STRING" id="310781.SAMN05216259_11517"/>
<sequence>MTGGRADRAAGGRAERGSATVWTLGLMAVLMAAFAAVALLGQAVVARHRAGSAADLAALAAADRALDGERPACALAARVAAAQGAVLRRCVVVGEVSDVTAAVGGAQVRSRAGPPIAVSEPGTEPG</sequence>
<gene>
    <name evidence="3" type="ORF">SAMN05216259_11517</name>
</gene>
<keyword evidence="3" id="KW-0347">Helicase</keyword>
<accession>A0A1H0P102</accession>
<keyword evidence="4" id="KW-1185">Reference proteome</keyword>
<dbReference type="NCBIfam" id="TIGR03816">
    <property type="entry name" value="tadE_like_DECH"/>
    <property type="match status" value="1"/>
</dbReference>
<evidence type="ECO:0000256" key="1">
    <source>
        <dbReference type="SAM" id="Phobius"/>
    </source>
</evidence>
<dbReference type="GO" id="GO:0004386">
    <property type="term" value="F:helicase activity"/>
    <property type="evidence" value="ECO:0007669"/>
    <property type="project" value="UniProtKB-KW"/>
</dbReference>
<evidence type="ECO:0000313" key="3">
    <source>
        <dbReference type="EMBL" id="SDO98737.1"/>
    </source>
</evidence>
<protein>
    <submittedName>
        <fullName evidence="3">Helicase/secretion neighborhood TadE-like protein</fullName>
    </submittedName>
</protein>
<keyword evidence="3" id="KW-0067">ATP-binding</keyword>
<dbReference type="RefSeq" id="WP_265737053.1">
    <property type="nucleotide sequence ID" value="NZ_FNIE01000015.1"/>
</dbReference>
<keyword evidence="1" id="KW-1133">Transmembrane helix</keyword>
<dbReference type="AlphaFoldDB" id="A0A1H0P102"/>
<organism evidence="3 4">
    <name type="scientific">Actinacidiphila guanduensis</name>
    <dbReference type="NCBI Taxonomy" id="310781"/>
    <lineage>
        <taxon>Bacteria</taxon>
        <taxon>Bacillati</taxon>
        <taxon>Actinomycetota</taxon>
        <taxon>Actinomycetes</taxon>
        <taxon>Kitasatosporales</taxon>
        <taxon>Streptomycetaceae</taxon>
        <taxon>Actinacidiphila</taxon>
    </lineage>
</organism>
<keyword evidence="1" id="KW-0812">Transmembrane</keyword>
<dbReference type="InterPro" id="IPR021202">
    <property type="entry name" value="Rv3654c-like"/>
</dbReference>
<proteinExistence type="predicted"/>
<dbReference type="Proteomes" id="UP000199341">
    <property type="component" value="Unassembled WGS sequence"/>
</dbReference>